<evidence type="ECO:0000259" key="9">
    <source>
        <dbReference type="SMART" id="SM00663"/>
    </source>
</evidence>
<dbReference type="Proteomes" id="UP000657918">
    <property type="component" value="Unassembled WGS sequence"/>
</dbReference>
<dbReference type="Gene3D" id="2.40.40.20">
    <property type="match status" value="1"/>
</dbReference>
<dbReference type="InterPro" id="IPR006592">
    <property type="entry name" value="RNA_pol_N"/>
</dbReference>
<keyword evidence="5" id="KW-0862">Zinc</keyword>
<dbReference type="Gene3D" id="3.10.450.40">
    <property type="match status" value="1"/>
</dbReference>
<dbReference type="EMBL" id="JADGMS010000003">
    <property type="protein sequence ID" value="KAF9686377.1"/>
    <property type="molecule type" value="Genomic_DNA"/>
</dbReference>
<dbReference type="Gene3D" id="3.30.1490.180">
    <property type="entry name" value="RNA polymerase ii"/>
    <property type="match status" value="1"/>
</dbReference>
<dbReference type="InterPro" id="IPR007066">
    <property type="entry name" value="RNA_pol_Rpb1_3"/>
</dbReference>
<dbReference type="Pfam" id="PF04983">
    <property type="entry name" value="RNA_pol_Rpb1_3"/>
    <property type="match status" value="1"/>
</dbReference>
<evidence type="ECO:0000256" key="8">
    <source>
        <dbReference type="SAM" id="MobiDB-lite"/>
    </source>
</evidence>
<dbReference type="InterPro" id="IPR044893">
    <property type="entry name" value="RNA_pol_Rpb1_clamp_domain"/>
</dbReference>
<sequence>MDEDSQSSIFDGEITGIRFGLATQKEICTASISDCPISHSSQLTNPFLGLPLEFGKCESCGTSEPGKCEGHFGYIDLPVPIYHPSHISELKRMLSLICLKCLKLKRNKIQIKSNGVAERLLSCCEECAQISIREVKNTDGACFLELKLPSRSRLRDGCWNFLERYGFRYGDDFTRPLLPYESRPPDVSVQLSSLLKCIHTCICPQQGGVHPYLFGAPQQGGVHPYLFGASYMNVCQCLPVQTVFVWSSVLLTWLEMSYLIASVMQILKRFPLETRKKLSGKGYFPQDGYILQQLPVPPNCLSVPVVSDGVSIMSSDLSISMLKKVLKQTEVIKSSRSGAPNFDAHKDEANSLQSMVDQYLQVRGTTKTSRDVDTRYGVKRESSESTTKAWLEKMRTLFIRKGSGFSSRSVITGDAYTLVNQVGIPYEIAQRITFEERVSVHNMRYLQELVDNKLCLTYKDGSSTYSLREGSKGHTFLRPGQVVHRRIMDGDIVFINRPPTTHKHSLQALSVYVHDDHAVKINPLICGPLSADFDGDCVHLFYPQSLAAKAEVLELFSVEKQLLSSHSGNLNLQLTTDSLLSLKMMFKAFFLGKSAAQQLAMFISPYLPQPALLKVNCFCPHWTAHQILQMALPARFNCSGETFLITNSNFLKADFNRDVVASIINEILISMFFEKGSGAVLQFFNSLQPMLMENLFSEGFSVSLEDFSISRAVKQRIQESFKAISPLLYNLRSTFNELVELQVENNILDVKQPVREFILTSSALGYLIDSKSDAAVSKVVQQIGFLGLQISDRGKLYSKTLVEDLASHFQSKYPANLVDYTSAQYGLIQNSFFHGLDAYEEMAHSISTREVIVRSSRGLSEPGTLFKNLMAILRDVVICYDGTVRNVSSNSIIQFEYGVKVGTESQSLFPAGEPVGVLAATAMSNPAYKAVLDSTPSSNSSWDMMKEILLCKVGFKNDLADRRVILYLNDCSCGRNYCQERAAYLVKNHLEKVSLKDIAKCFMIEYKSQQIPDSFGIDAGLVGHVHLDERKLQDMNISTRVILEKCQETVNSFRKKKKIGNLFKKTILLVSESCSFQQWIDESPCLMFFWQGADDVHLERTSNILADMICPVLLETIIKGDHRISRANIIWATPETTTWINNSSRTQKGELALDIVLEKSVVKKSGDAWRIVLDSCLPVLHLINTTRSIPYAIKQVQELLGVSCAFDQAVQRLSKSVTMVAKGVLKEHLILLGNSMTCAGSLIGFYTGGYKTLSRSLDIQVPFTEATLFTPRKCFEKAAEKCHTDSLSSIVASCAWGKHVTVGTGSQFDVLWDTKEACLNPEGSMDPYSFLNMVRSTSGGEEPVTACLGAEVDDLMLEDEDWNLSPEHNSSYDKPTFEDSAEFQDFLGNQSAESNWEKKSSLKDGSRSSGNWDVDKNDGSVKEKPWSLGMNTAKENDVASSGWDTAAARKTNASWNSENNAAQSISLSGWATKKSEPHKGYATKVQEPTTSNDWDAGGAWGRKDRDSKLTNETNASKSWWGEVTDGDESGHHKNKNNRPEDKEVGTHGWDNKMSQEHSISGWASKTTKEATTESLGWDSKGNSNPGDAAGGWKTTSNWGAENSSADKHWGEKVTSNQADTASGWGKPKSPEISLGWGTSKESVKSDHGWGVSSSGGGNGSGMDNETENQSLAGQGKGSGGWDNKATSIQADAPSGWGKPKSSENSQRWGLSKESVKEAHGWGVPNSVGGNENDMNNNNENQSLVEQGKDSGWDIKASSNQEGTASGWGKPKSPALSEGWGSPRESFKAVHGWGVPNSGVGNGNGRDQQWGQQSREFKKNRFEGSQGWGSNNGEWKNKRNRPSKLQEDSNASGIFTTTRQRLDMFTSQEQDILADIEPLMLSIRRIMHQTGYSDGDPLSADDQSYVLDHVFHYHPDKAVKMGAGIDHVTVSRHSNFQESRCFYIVSTDGCKQDFSYRKCLENFIKGKYPDLADDFNAKYFARRGNRQRTPAPDGTEEDKQTV</sequence>
<feature type="compositionally biased region" description="Basic and acidic residues" evidence="8">
    <location>
        <begin position="1395"/>
        <end position="1406"/>
    </location>
</feature>
<dbReference type="PANTHER" id="PTHR19376">
    <property type="entry name" value="DNA-DIRECTED RNA POLYMERASE"/>
    <property type="match status" value="1"/>
</dbReference>
<evidence type="ECO:0000256" key="7">
    <source>
        <dbReference type="ARBA" id="ARBA00048552"/>
    </source>
</evidence>
<keyword evidence="6" id="KW-0804">Transcription</keyword>
<dbReference type="GO" id="GO:0003677">
    <property type="term" value="F:DNA binding"/>
    <property type="evidence" value="ECO:0007669"/>
    <property type="project" value="InterPro"/>
</dbReference>
<feature type="compositionally biased region" description="Low complexity" evidence="8">
    <location>
        <begin position="1730"/>
        <end position="1740"/>
    </location>
</feature>
<feature type="region of interest" description="Disordered" evidence="8">
    <location>
        <begin position="1390"/>
        <end position="1441"/>
    </location>
</feature>
<feature type="region of interest" description="Disordered" evidence="8">
    <location>
        <begin position="1981"/>
        <end position="2001"/>
    </location>
</feature>
<gene>
    <name evidence="10" type="ORF">SADUNF_Sadunf03G0152300</name>
</gene>
<dbReference type="InterPro" id="IPR045867">
    <property type="entry name" value="DNA-dir_RpoC_beta_prime"/>
</dbReference>
<comment type="catalytic activity">
    <reaction evidence="7">
        <text>RNA(n) + a ribonucleoside 5'-triphosphate = RNA(n+1) + diphosphate</text>
        <dbReference type="Rhea" id="RHEA:21248"/>
        <dbReference type="Rhea" id="RHEA-COMP:14527"/>
        <dbReference type="Rhea" id="RHEA-COMP:17342"/>
        <dbReference type="ChEBI" id="CHEBI:33019"/>
        <dbReference type="ChEBI" id="CHEBI:61557"/>
        <dbReference type="ChEBI" id="CHEBI:140395"/>
        <dbReference type="EC" id="2.7.7.6"/>
    </reaction>
</comment>
<feature type="compositionally biased region" description="Basic and acidic residues" evidence="8">
    <location>
        <begin position="1537"/>
        <end position="1555"/>
    </location>
</feature>
<name>A0A835N4Z6_9ROSI</name>
<reference evidence="10 11" key="1">
    <citation type="submission" date="2020-10" db="EMBL/GenBank/DDBJ databases">
        <title>Plant Genome Project.</title>
        <authorList>
            <person name="Zhang R.-G."/>
        </authorList>
    </citation>
    <scope>NUCLEOTIDE SEQUENCE [LARGE SCALE GENOMIC DNA]</scope>
    <source>
        <strain evidence="10">FAFU-HL-1</strain>
        <tissue evidence="10">Leaf</tissue>
    </source>
</reference>
<evidence type="ECO:0000256" key="1">
    <source>
        <dbReference type="ARBA" id="ARBA00012418"/>
    </source>
</evidence>
<feature type="compositionally biased region" description="Polar residues" evidence="8">
    <location>
        <begin position="1556"/>
        <end position="1565"/>
    </location>
</feature>
<dbReference type="InterPro" id="IPR007081">
    <property type="entry name" value="RNA_pol_Rpb1_5"/>
</dbReference>
<dbReference type="GO" id="GO:0003899">
    <property type="term" value="F:DNA-directed RNA polymerase activity"/>
    <property type="evidence" value="ECO:0007669"/>
    <property type="project" value="UniProtKB-EC"/>
</dbReference>
<dbReference type="Gene3D" id="1.10.274.100">
    <property type="entry name" value="RNA polymerase Rpb1, domain 3"/>
    <property type="match status" value="1"/>
</dbReference>
<dbReference type="GO" id="GO:0000428">
    <property type="term" value="C:DNA-directed RNA polymerase complex"/>
    <property type="evidence" value="ECO:0007669"/>
    <property type="project" value="UniProtKB-KW"/>
</dbReference>
<dbReference type="Pfam" id="PF04998">
    <property type="entry name" value="RNA_pol_Rpb1_5"/>
    <property type="match status" value="1"/>
</dbReference>
<dbReference type="FunFam" id="4.10.860.120:FF:000008">
    <property type="entry name" value="DNA-directed RNA polymerase subunit"/>
    <property type="match status" value="1"/>
</dbReference>
<dbReference type="InterPro" id="IPR042102">
    <property type="entry name" value="RNA_pol_Rpb1_3_sf"/>
</dbReference>
<feature type="region of interest" description="Disordered" evidence="8">
    <location>
        <begin position="1470"/>
        <end position="1851"/>
    </location>
</feature>
<dbReference type="Pfam" id="PF00623">
    <property type="entry name" value="RNA_pol_Rpb1_2"/>
    <property type="match status" value="1"/>
</dbReference>
<organism evidence="10 11">
    <name type="scientific">Salix dunnii</name>
    <dbReference type="NCBI Taxonomy" id="1413687"/>
    <lineage>
        <taxon>Eukaryota</taxon>
        <taxon>Viridiplantae</taxon>
        <taxon>Streptophyta</taxon>
        <taxon>Embryophyta</taxon>
        <taxon>Tracheophyta</taxon>
        <taxon>Spermatophyta</taxon>
        <taxon>Magnoliopsida</taxon>
        <taxon>eudicotyledons</taxon>
        <taxon>Gunneridae</taxon>
        <taxon>Pentapetalae</taxon>
        <taxon>rosids</taxon>
        <taxon>fabids</taxon>
        <taxon>Malpighiales</taxon>
        <taxon>Salicaceae</taxon>
        <taxon>Saliceae</taxon>
        <taxon>Salix</taxon>
    </lineage>
</organism>
<evidence type="ECO:0000256" key="6">
    <source>
        <dbReference type="ARBA" id="ARBA00023163"/>
    </source>
</evidence>
<evidence type="ECO:0000256" key="2">
    <source>
        <dbReference type="ARBA" id="ARBA00022478"/>
    </source>
</evidence>
<keyword evidence="2" id="KW-0240">DNA-directed RNA polymerase</keyword>
<dbReference type="SUPFAM" id="SSF64484">
    <property type="entry name" value="beta and beta-prime subunits of DNA dependent RNA-polymerase"/>
    <property type="match status" value="1"/>
</dbReference>
<keyword evidence="4" id="KW-0548">Nucleotidyltransferase</keyword>
<accession>A0A835N4Z6</accession>
<dbReference type="InterPro" id="IPR000722">
    <property type="entry name" value="RNA_pol_asu"/>
</dbReference>
<comment type="caution">
    <text evidence="10">The sequence shown here is derived from an EMBL/GenBank/DDBJ whole genome shotgun (WGS) entry which is preliminary data.</text>
</comment>
<evidence type="ECO:0000256" key="3">
    <source>
        <dbReference type="ARBA" id="ARBA00022679"/>
    </source>
</evidence>
<keyword evidence="3" id="KW-0808">Transferase</keyword>
<dbReference type="PANTHER" id="PTHR19376:SF51">
    <property type="entry name" value="DNA-DIRECTED RNA POLYMERASE V SUBUNIT 1"/>
    <property type="match status" value="1"/>
</dbReference>
<dbReference type="OrthoDB" id="1926397at2759"/>
<dbReference type="Gene3D" id="6.20.50.80">
    <property type="match status" value="1"/>
</dbReference>
<dbReference type="Pfam" id="PF11523">
    <property type="entry name" value="DUF3223"/>
    <property type="match status" value="1"/>
</dbReference>
<dbReference type="Gene3D" id="4.10.860.120">
    <property type="entry name" value="RNA polymerase II, clamp domain"/>
    <property type="match status" value="1"/>
</dbReference>
<evidence type="ECO:0000256" key="4">
    <source>
        <dbReference type="ARBA" id="ARBA00022695"/>
    </source>
</evidence>
<keyword evidence="11" id="KW-1185">Reference proteome</keyword>
<proteinExistence type="predicted"/>
<feature type="compositionally biased region" description="Polar residues" evidence="8">
    <location>
        <begin position="1593"/>
        <end position="1603"/>
    </location>
</feature>
<evidence type="ECO:0000313" key="10">
    <source>
        <dbReference type="EMBL" id="KAF9686377.1"/>
    </source>
</evidence>
<feature type="compositionally biased region" description="Basic and acidic residues" evidence="8">
    <location>
        <begin position="1413"/>
        <end position="1425"/>
    </location>
</feature>
<evidence type="ECO:0000256" key="5">
    <source>
        <dbReference type="ARBA" id="ARBA00022833"/>
    </source>
</evidence>
<dbReference type="GO" id="GO:0006351">
    <property type="term" value="P:DNA-templated transcription"/>
    <property type="evidence" value="ECO:0007669"/>
    <property type="project" value="InterPro"/>
</dbReference>
<protein>
    <recommendedName>
        <fullName evidence="1">DNA-directed RNA polymerase</fullName>
        <ecNumber evidence="1">2.7.7.6</ecNumber>
    </recommendedName>
</protein>
<evidence type="ECO:0000313" key="11">
    <source>
        <dbReference type="Proteomes" id="UP000657918"/>
    </source>
</evidence>
<dbReference type="EC" id="2.7.7.6" evidence="1"/>
<feature type="domain" description="RNA polymerase N-terminal" evidence="9">
    <location>
        <begin position="287"/>
        <end position="586"/>
    </location>
</feature>
<dbReference type="SMART" id="SM00663">
    <property type="entry name" value="RPOLA_N"/>
    <property type="match status" value="1"/>
</dbReference>